<dbReference type="Proteomes" id="UP000823775">
    <property type="component" value="Unassembled WGS sequence"/>
</dbReference>
<dbReference type="EMBL" id="JACEIK010005339">
    <property type="protein sequence ID" value="MCE0481261.1"/>
    <property type="molecule type" value="Genomic_DNA"/>
</dbReference>
<evidence type="ECO:0000313" key="3">
    <source>
        <dbReference type="Proteomes" id="UP000823775"/>
    </source>
</evidence>
<feature type="compositionally biased region" description="Basic and acidic residues" evidence="1">
    <location>
        <begin position="92"/>
        <end position="109"/>
    </location>
</feature>
<name>A0ABS8VL44_DATST</name>
<organism evidence="2 3">
    <name type="scientific">Datura stramonium</name>
    <name type="common">Jimsonweed</name>
    <name type="synonym">Common thornapple</name>
    <dbReference type="NCBI Taxonomy" id="4076"/>
    <lineage>
        <taxon>Eukaryota</taxon>
        <taxon>Viridiplantae</taxon>
        <taxon>Streptophyta</taxon>
        <taxon>Embryophyta</taxon>
        <taxon>Tracheophyta</taxon>
        <taxon>Spermatophyta</taxon>
        <taxon>Magnoliopsida</taxon>
        <taxon>eudicotyledons</taxon>
        <taxon>Gunneridae</taxon>
        <taxon>Pentapetalae</taxon>
        <taxon>asterids</taxon>
        <taxon>lamiids</taxon>
        <taxon>Solanales</taxon>
        <taxon>Solanaceae</taxon>
        <taxon>Solanoideae</taxon>
        <taxon>Datureae</taxon>
        <taxon>Datura</taxon>
    </lineage>
</organism>
<accession>A0ABS8VL44</accession>
<evidence type="ECO:0000313" key="2">
    <source>
        <dbReference type="EMBL" id="MCE0481261.1"/>
    </source>
</evidence>
<comment type="caution">
    <text evidence="2">The sequence shown here is derived from an EMBL/GenBank/DDBJ whole genome shotgun (WGS) entry which is preliminary data.</text>
</comment>
<reference evidence="2 3" key="1">
    <citation type="journal article" date="2021" name="BMC Genomics">
        <title>Datura genome reveals duplications of psychoactive alkaloid biosynthetic genes and high mutation rate following tissue culture.</title>
        <authorList>
            <person name="Rajewski A."/>
            <person name="Carter-House D."/>
            <person name="Stajich J."/>
            <person name="Litt A."/>
        </authorList>
    </citation>
    <scope>NUCLEOTIDE SEQUENCE [LARGE SCALE GENOMIC DNA]</scope>
    <source>
        <strain evidence="2">AR-01</strain>
    </source>
</reference>
<gene>
    <name evidence="2" type="ORF">HAX54_038857</name>
</gene>
<evidence type="ECO:0000256" key="1">
    <source>
        <dbReference type="SAM" id="MobiDB-lite"/>
    </source>
</evidence>
<protein>
    <submittedName>
        <fullName evidence="2">Uncharacterized protein</fullName>
    </submittedName>
</protein>
<sequence length="117" mass="13234">MWILTVSYHFEGNNITPTDQKHGPRVARAKERHNIALELIGRAWSKKPPNIRPNVENKAPFMERSAGRAHVSKWRSFRKLDYGCSKEKSAKCGEAQGHVEKNLMREGTSRHGAGSPD</sequence>
<proteinExistence type="predicted"/>
<keyword evidence="3" id="KW-1185">Reference proteome</keyword>
<feature type="region of interest" description="Disordered" evidence="1">
    <location>
        <begin position="92"/>
        <end position="117"/>
    </location>
</feature>